<accession>A0ABQ0SYB1</accession>
<dbReference type="EMBL" id="BJOD01000139">
    <property type="protein sequence ID" value="GED28841.1"/>
    <property type="molecule type" value="Genomic_DNA"/>
</dbReference>
<reference evidence="1 2" key="1">
    <citation type="submission" date="2019-06" db="EMBL/GenBank/DDBJ databases">
        <title>Whole genome shotgun sequence of Brevibacillus agri NBRC 15538.</title>
        <authorList>
            <person name="Hosoyama A."/>
            <person name="Uohara A."/>
            <person name="Ohji S."/>
            <person name="Ichikawa N."/>
        </authorList>
    </citation>
    <scope>NUCLEOTIDE SEQUENCE [LARGE SCALE GENOMIC DNA]</scope>
    <source>
        <strain evidence="1 2">NBRC 15538</strain>
    </source>
</reference>
<sequence length="39" mass="4599">MLNNQESFEKDSETSNIFEEFQDNMKTAKMTEQLTIVIN</sequence>
<evidence type="ECO:0000313" key="1">
    <source>
        <dbReference type="EMBL" id="GED28841.1"/>
    </source>
</evidence>
<keyword evidence="2" id="KW-1185">Reference proteome</keyword>
<gene>
    <name evidence="1" type="ORF">BAG01nite_49430</name>
</gene>
<organism evidence="1 2">
    <name type="scientific">Brevibacillus agri</name>
    <dbReference type="NCBI Taxonomy" id="51101"/>
    <lineage>
        <taxon>Bacteria</taxon>
        <taxon>Bacillati</taxon>
        <taxon>Bacillota</taxon>
        <taxon>Bacilli</taxon>
        <taxon>Bacillales</taxon>
        <taxon>Paenibacillaceae</taxon>
        <taxon>Brevibacillus</taxon>
    </lineage>
</organism>
<proteinExistence type="predicted"/>
<evidence type="ECO:0000313" key="2">
    <source>
        <dbReference type="Proteomes" id="UP000317180"/>
    </source>
</evidence>
<name>A0ABQ0SYB1_9BACL</name>
<protein>
    <submittedName>
        <fullName evidence="1">Uncharacterized protein</fullName>
    </submittedName>
</protein>
<comment type="caution">
    <text evidence="1">The sequence shown here is derived from an EMBL/GenBank/DDBJ whole genome shotgun (WGS) entry which is preliminary data.</text>
</comment>
<dbReference type="Proteomes" id="UP000317180">
    <property type="component" value="Unassembled WGS sequence"/>
</dbReference>